<dbReference type="Pfam" id="PF22212">
    <property type="entry name" value="CPV_RdRP_pol_dom"/>
    <property type="match status" value="1"/>
</dbReference>
<proteinExistence type="predicted"/>
<evidence type="ECO:0008006" key="2">
    <source>
        <dbReference type="Google" id="ProtNLM"/>
    </source>
</evidence>
<sequence>MLPLSLRPQRGDRGAVWRVLEKKYRDRFAMIETEFASTNFLNWFVSLLTNRSQGEKIALEIDNPDGSDQTRLSVLRSVSQVRLYGYLMDAPTYEILDVFVEKLKDHGLCTIRYQNDRRARIVEIVPNTDQAAYAIVYRVFDLLKKLISSIQVGKQRGGLWDALTQIRASGDPNTISIFSDVASMDASTQPIMAQFYTLLLADIVDEKRLGPDRYLGFSSGHRQVRSKFGGERTVWVTALGLCLRAVSHARAGKEYNLADEFFGITIQAPPTVFESGRYDTTAEHTTTLSIITEWAIEEAERKLCQNGGVFEQGAFGDDQWLTVTSSSPEDRIKSAETVLTILATALRELGFVTETNLSVFVCEFLQQRAFCGALLPQSPRTSVYCDERSSTARRDPIDQLRTLHQVIYAAAQRTWAPENVVSLANAAWLAISTFRLRAGPVPAFWEPLVSGTRQVTYFTLPWCMPWVSPLNGVSPQLRLKGGVVVPASSALTTVGDAKTNFLYNMLATPEFIAKAMNVTPALTVKDIGLMFTSALSPMYVPHAMYLHGYRQIQRLSEDRELAIASDMRAMTSRLMATYDSSRLVRSYNSARKLFDTYGIVVQKSLAYYLQPAVRVQSIFDTAMPTQEEKDQLDVDFLRFLHSEKGAWSTLEKRLKAACVFFLPGSDVTPEYPDLGDFPLVPGYRRGSCYSMATALIGTCFSSTGSVTKLRSSLLATFGNQFDVDSLVELCAKVQPYSVTAYEALADVLGLQGSRRADLISILSRPGGLLNTSVYRSTVQPDHLFGLSGDVTPLKRILVRSASVRAQSEPLLLIMLRDYLFQSILVNHPRTYTPVVPALTLMRLEAPLLAKVVAGSKA</sequence>
<dbReference type="Gene3D" id="3.90.1850.10">
    <property type="entry name" value="RNA-directed RNA polymerase lambda-3"/>
    <property type="match status" value="1"/>
</dbReference>
<dbReference type="EMBL" id="MT721843">
    <property type="protein sequence ID" value="QPN36926.1"/>
    <property type="molecule type" value="Genomic_RNA"/>
</dbReference>
<protein>
    <recommendedName>
        <fullName evidence="2">RNA-directed RNA polymerase</fullName>
    </recommendedName>
</protein>
<reference evidence="1" key="1">
    <citation type="submission" date="2020-07" db="EMBL/GenBank/DDBJ databases">
        <authorList>
            <person name="Guo L."/>
            <person name="Lu X."/>
            <person name="Guo D."/>
        </authorList>
    </citation>
    <scope>NUCLEOTIDE SEQUENCE</scope>
    <source>
        <strain evidence="1">CHNtp</strain>
    </source>
</reference>
<organism evidence="1">
    <name type="scientific">Shenzhen reo-like virus 4</name>
    <dbReference type="NCBI Taxonomy" id="2789382"/>
    <lineage>
        <taxon>Viruses</taxon>
        <taxon>Riboviria</taxon>
        <taxon>Orthornavirae</taxon>
        <taxon>Duplornaviricota</taxon>
        <taxon>Resentoviricetes</taxon>
        <taxon>Reovirales</taxon>
    </lineage>
</organism>
<accession>A0A7T1GW14</accession>
<evidence type="ECO:0000313" key="1">
    <source>
        <dbReference type="EMBL" id="QPN36926.1"/>
    </source>
</evidence>
<name>A0A7T1GW14_9REOV</name>